<evidence type="ECO:0000313" key="1">
    <source>
        <dbReference type="EMBL" id="RWX32055.1"/>
    </source>
</evidence>
<evidence type="ECO:0008006" key="3">
    <source>
        <dbReference type="Google" id="ProtNLM"/>
    </source>
</evidence>
<accession>A0A444I3D6</accession>
<comment type="caution">
    <text evidence="1">The sequence shown here is derived from an EMBL/GenBank/DDBJ whole genome shotgun (WGS) entry which is preliminary data.</text>
</comment>
<dbReference type="AlphaFoldDB" id="A0A444I3D6"/>
<name>A0A444I3D6_RHILE</name>
<organism evidence="1 2">
    <name type="scientific">Rhizobium leguminosarum</name>
    <dbReference type="NCBI Taxonomy" id="384"/>
    <lineage>
        <taxon>Bacteria</taxon>
        <taxon>Pseudomonadati</taxon>
        <taxon>Pseudomonadota</taxon>
        <taxon>Alphaproteobacteria</taxon>
        <taxon>Hyphomicrobiales</taxon>
        <taxon>Rhizobiaceae</taxon>
        <taxon>Rhizobium/Agrobacterium group</taxon>
        <taxon>Rhizobium</taxon>
    </lineage>
</organism>
<reference evidence="1 2" key="1">
    <citation type="submission" date="2019-01" db="EMBL/GenBank/DDBJ databases">
        <title>RHIZO-ID as a novel technology for direct rhizobia identification.</title>
        <authorList>
            <person name="De Meyer S.E."/>
        </authorList>
    </citation>
    <scope>NUCLEOTIDE SEQUENCE [LARGE SCALE GENOMIC DNA]</scope>
    <source>
        <strain evidence="1 2">WSM448</strain>
    </source>
</reference>
<protein>
    <recommendedName>
        <fullName evidence="3">Tail fiber assembly protein</fullName>
    </recommendedName>
</protein>
<gene>
    <name evidence="1" type="ORF">EHI47_11780</name>
</gene>
<dbReference type="Proteomes" id="UP000283817">
    <property type="component" value="Unassembled WGS sequence"/>
</dbReference>
<evidence type="ECO:0000313" key="2">
    <source>
        <dbReference type="Proteomes" id="UP000283817"/>
    </source>
</evidence>
<proteinExistence type="predicted"/>
<sequence>MKSALVKNGAIDTISFEPQKKPWIDVADDVFAGFVKDGTGWKAPPSEPVAVDDYQHAIQRLVDEKASARRYNSGDALASYVASTVPAWKAEAEAFVAWRDAVWQYAYAELAKVQAEARDQPSIADFLLELPEIVWPNS</sequence>
<dbReference type="RefSeq" id="WP_128410517.1">
    <property type="nucleotide sequence ID" value="NZ_SBHX01000027.1"/>
</dbReference>
<dbReference type="EMBL" id="SBHX01000027">
    <property type="protein sequence ID" value="RWX32055.1"/>
    <property type="molecule type" value="Genomic_DNA"/>
</dbReference>